<keyword evidence="4 6" id="KW-1133">Transmembrane helix</keyword>
<evidence type="ECO:0000256" key="4">
    <source>
        <dbReference type="ARBA" id="ARBA00022989"/>
    </source>
</evidence>
<dbReference type="GO" id="GO:0005886">
    <property type="term" value="C:plasma membrane"/>
    <property type="evidence" value="ECO:0007669"/>
    <property type="project" value="UniProtKB-SubCell"/>
</dbReference>
<dbReference type="InterPro" id="IPR052536">
    <property type="entry name" value="ABC-4_Integral_Memb_Prot"/>
</dbReference>
<name>A0A419SKN0_9BACL</name>
<keyword evidence="2 6" id="KW-1003">Cell membrane</keyword>
<accession>A0A419SKN0</accession>
<dbReference type="InterPro" id="IPR003838">
    <property type="entry name" value="ABC3_permease_C"/>
</dbReference>
<feature type="transmembrane region" description="Helical" evidence="6">
    <location>
        <begin position="284"/>
        <end position="305"/>
    </location>
</feature>
<evidence type="ECO:0000313" key="9">
    <source>
        <dbReference type="Proteomes" id="UP000284219"/>
    </source>
</evidence>
<dbReference type="Pfam" id="PF02687">
    <property type="entry name" value="FtsX"/>
    <property type="match status" value="1"/>
</dbReference>
<comment type="caution">
    <text evidence="8">The sequence shown here is derived from an EMBL/GenBank/DDBJ whole genome shotgun (WGS) entry which is preliminary data.</text>
</comment>
<evidence type="ECO:0000259" key="7">
    <source>
        <dbReference type="Pfam" id="PF02687"/>
    </source>
</evidence>
<comment type="subcellular location">
    <subcellularLocation>
        <location evidence="1 6">Cell membrane</location>
        <topology evidence="1 6">Multi-pass membrane protein</topology>
    </subcellularLocation>
</comment>
<feature type="transmembrane region" description="Helical" evidence="6">
    <location>
        <begin position="155"/>
        <end position="177"/>
    </location>
</feature>
<protein>
    <recommendedName>
        <fullName evidence="7">ABC3 transporter permease C-terminal domain-containing protein</fullName>
    </recommendedName>
</protein>
<dbReference type="PANTHER" id="PTHR46795">
    <property type="entry name" value="ABC TRANSPORTER PERMEASE-RELATED-RELATED"/>
    <property type="match status" value="1"/>
</dbReference>
<keyword evidence="9" id="KW-1185">Reference proteome</keyword>
<evidence type="ECO:0000256" key="3">
    <source>
        <dbReference type="ARBA" id="ARBA00022692"/>
    </source>
</evidence>
<feature type="transmembrane region" description="Helical" evidence="6">
    <location>
        <begin position="56"/>
        <end position="75"/>
    </location>
</feature>
<dbReference type="Proteomes" id="UP000284219">
    <property type="component" value="Unassembled WGS sequence"/>
</dbReference>
<feature type="domain" description="ABC3 transporter permease C-terminal" evidence="7">
    <location>
        <begin position="60"/>
        <end position="178"/>
    </location>
</feature>
<evidence type="ECO:0000256" key="5">
    <source>
        <dbReference type="ARBA" id="ARBA00023136"/>
    </source>
</evidence>
<evidence type="ECO:0000256" key="6">
    <source>
        <dbReference type="PIRNR" id="PIRNR018968"/>
    </source>
</evidence>
<dbReference type="InterPro" id="IPR027022">
    <property type="entry name" value="ABC_permease_BceB-typ"/>
</dbReference>
<dbReference type="RefSeq" id="WP_120189827.1">
    <property type="nucleotide sequence ID" value="NZ_MCHY01000008.1"/>
</dbReference>
<feature type="transmembrane region" description="Helical" evidence="6">
    <location>
        <begin position="595"/>
        <end position="622"/>
    </location>
</feature>
<dbReference type="EMBL" id="MCHY01000008">
    <property type="protein sequence ID" value="RKD24532.1"/>
    <property type="molecule type" value="Genomic_DNA"/>
</dbReference>
<keyword evidence="3 6" id="KW-0812">Transmembrane</keyword>
<comment type="similarity">
    <text evidence="6">Belongs to the ABC-4 integral membrane protein family.</text>
</comment>
<sequence length="629" mass="71726">MNIYKLAATNVRRNVRNYSLYFFSIVFNVMIYYMFVSARFNEQIMAFTAGDEKITAMFHFASVLIALFSALFIWYSSSFFLQKRKQELGLYALLGVRRRTIGQLMFGENVIMGLLALLIGMGLGTLFSKLLLMLLLKVMGIHQPIAFAISADAVLSTFFVFGLLFLVVSAFSSNVIYRAKLIELFAARKMGQPPVKPSWIGALISLVILAGGYAAGLLWEQQETFVQRMTITLIFTVWGTFLFFRYGLGFFMNQLRKNRTIYFHRMNLIDISQFIYRIRSNARMLSTITVLTAVTLTSVGITYAVNYQVQTNIRTMYPFSFSYASDNLSIDRQVEQAIEQYPQHQLLESVEASFIPVETDASEIQKEMYLMSIRDYRQVIAVKGEKEAISFTDSDQAVLLYYGSKSYRDMIGKSMTIEANDRTESITVIDWKPISAMGASQFEYVLVASDKLYDQLYSEEQAKRAKGYIVENQLDSRLLTKDIIRIVPMEANLRAIMDDSGVLIWTAILNFIGVLLGLVFLLSTGSMIFFKQLTEAENDRARYDILQKMGVTSKQIKKSISRQMLLLFGAPLLLGSCHYLVAMSILWRIINFGNIVIPTLVTLLGYAGIYLFYYALTVNAYFRLVMRKS</sequence>
<reference evidence="8 9" key="1">
    <citation type="submission" date="2016-08" db="EMBL/GenBank/DDBJ databases">
        <title>Novel Firmicute Genomes.</title>
        <authorList>
            <person name="Poppleton D.I."/>
            <person name="Gribaldo S."/>
        </authorList>
    </citation>
    <scope>NUCLEOTIDE SEQUENCE [LARGE SCALE GENOMIC DNA]</scope>
    <source>
        <strain evidence="8 9">RAOx-1</strain>
    </source>
</reference>
<feature type="transmembrane region" description="Helical" evidence="6">
    <location>
        <begin position="225"/>
        <end position="248"/>
    </location>
</feature>
<evidence type="ECO:0000256" key="1">
    <source>
        <dbReference type="ARBA" id="ARBA00004651"/>
    </source>
</evidence>
<feature type="transmembrane region" description="Helical" evidence="6">
    <location>
        <begin position="20"/>
        <end position="36"/>
    </location>
</feature>
<dbReference type="GO" id="GO:0055085">
    <property type="term" value="P:transmembrane transport"/>
    <property type="evidence" value="ECO:0007669"/>
    <property type="project" value="UniProtKB-UniRule"/>
</dbReference>
<keyword evidence="5 6" id="KW-0472">Membrane</keyword>
<feature type="transmembrane region" description="Helical" evidence="6">
    <location>
        <begin position="564"/>
        <end position="589"/>
    </location>
</feature>
<dbReference type="OrthoDB" id="1705903at2"/>
<feature type="transmembrane region" description="Helical" evidence="6">
    <location>
        <begin position="110"/>
        <end position="135"/>
    </location>
</feature>
<feature type="transmembrane region" description="Helical" evidence="6">
    <location>
        <begin position="198"/>
        <end position="219"/>
    </location>
</feature>
<evidence type="ECO:0000313" key="8">
    <source>
        <dbReference type="EMBL" id="RKD24532.1"/>
    </source>
</evidence>
<keyword evidence="6" id="KW-0813">Transport</keyword>
<gene>
    <name evidence="8" type="ORF">BEP19_09115</name>
</gene>
<dbReference type="PIRSF" id="PIRSF018968">
    <property type="entry name" value="ABC_permease_BceB"/>
    <property type="match status" value="1"/>
</dbReference>
<proteinExistence type="inferred from homology"/>
<organism evidence="8 9">
    <name type="scientific">Ammoniphilus oxalaticus</name>
    <dbReference type="NCBI Taxonomy" id="66863"/>
    <lineage>
        <taxon>Bacteria</taxon>
        <taxon>Bacillati</taxon>
        <taxon>Bacillota</taxon>
        <taxon>Bacilli</taxon>
        <taxon>Bacillales</taxon>
        <taxon>Paenibacillaceae</taxon>
        <taxon>Aneurinibacillus group</taxon>
        <taxon>Ammoniphilus</taxon>
    </lineage>
</organism>
<dbReference type="AlphaFoldDB" id="A0A419SKN0"/>
<feature type="transmembrane region" description="Helical" evidence="6">
    <location>
        <begin position="502"/>
        <end position="522"/>
    </location>
</feature>
<evidence type="ECO:0000256" key="2">
    <source>
        <dbReference type="ARBA" id="ARBA00022475"/>
    </source>
</evidence>
<dbReference type="PANTHER" id="PTHR46795:SF3">
    <property type="entry name" value="ABC TRANSPORTER PERMEASE"/>
    <property type="match status" value="1"/>
</dbReference>